<evidence type="ECO:0000313" key="2">
    <source>
        <dbReference type="EMBL" id="RGC14820.1"/>
    </source>
</evidence>
<dbReference type="InterPro" id="IPR007391">
    <property type="entry name" value="Vancomycin_resist_VanW"/>
</dbReference>
<keyword evidence="1" id="KW-1133">Transmembrane helix</keyword>
<gene>
    <name evidence="2" type="ORF">DXA38_12175</name>
</gene>
<keyword evidence="1" id="KW-0472">Membrane</keyword>
<name>A0A3E2VUL8_CLOIN</name>
<accession>A0A3E2VUL8</accession>
<comment type="caution">
    <text evidence="2">The sequence shown here is derived from an EMBL/GenBank/DDBJ whole genome shotgun (WGS) entry which is preliminary data.</text>
</comment>
<dbReference type="RefSeq" id="WP_117443406.1">
    <property type="nucleotide sequence ID" value="NZ_JAJFEN010000014.1"/>
</dbReference>
<dbReference type="PANTHER" id="PTHR35788">
    <property type="entry name" value="EXPORTED PROTEIN-RELATED"/>
    <property type="match status" value="1"/>
</dbReference>
<dbReference type="AlphaFoldDB" id="A0A3E2VUL8"/>
<dbReference type="InterPro" id="IPR052913">
    <property type="entry name" value="Glycopeptide_resist_protein"/>
</dbReference>
<dbReference type="PANTHER" id="PTHR35788:SF1">
    <property type="entry name" value="EXPORTED PROTEIN"/>
    <property type="match status" value="1"/>
</dbReference>
<evidence type="ECO:0000256" key="1">
    <source>
        <dbReference type="SAM" id="Phobius"/>
    </source>
</evidence>
<reference evidence="2 3" key="1">
    <citation type="submission" date="2018-08" db="EMBL/GenBank/DDBJ databases">
        <title>A genome reference for cultivated species of the human gut microbiota.</title>
        <authorList>
            <person name="Zou Y."/>
            <person name="Xue W."/>
            <person name="Luo G."/>
        </authorList>
    </citation>
    <scope>NUCLEOTIDE SEQUENCE [LARGE SCALE GENOMIC DNA]</scope>
    <source>
        <strain evidence="2 3">OF01-2LB</strain>
    </source>
</reference>
<evidence type="ECO:0000313" key="3">
    <source>
        <dbReference type="Proteomes" id="UP000260025"/>
    </source>
</evidence>
<proteinExistence type="predicted"/>
<sequence length="280" mass="33046">MQKKQEDLRTKKRSDIRLMLGGWYYTWCRYLAWHTTKRQFASEHGQKNYPYVCFQHKSLLKRNLTKEEEVYQENKIMNLRLAVEKLDGIIVYPQETLSYWKTIGKPTASKGYREGMMLKEGTIVYGIGGGLCQLSNLLFWITIHTPLEVVERHRHGYDVFPDANRTQPFGSGATCFYPYGDLMIVNPTQQPFQLRLHVGKTHLHGEWRMLHPLQVRYDIVERNHEMRREWWGGYSRHNQLYRLTLSQEGTLLEEQLVAENHAMMMYQPLLDASVKDGQSC</sequence>
<dbReference type="EMBL" id="QVEV01000017">
    <property type="protein sequence ID" value="RGC14820.1"/>
    <property type="molecule type" value="Genomic_DNA"/>
</dbReference>
<feature type="transmembrane region" description="Helical" evidence="1">
    <location>
        <begin position="123"/>
        <end position="143"/>
    </location>
</feature>
<dbReference type="OrthoDB" id="9797191at2"/>
<organism evidence="2 3">
    <name type="scientific">Clostridium innocuum</name>
    <dbReference type="NCBI Taxonomy" id="1522"/>
    <lineage>
        <taxon>Bacteria</taxon>
        <taxon>Bacillati</taxon>
        <taxon>Bacillota</taxon>
        <taxon>Clostridia</taxon>
        <taxon>Eubacteriales</taxon>
        <taxon>Clostridiaceae</taxon>
        <taxon>Clostridium</taxon>
    </lineage>
</organism>
<dbReference type="Pfam" id="PF04294">
    <property type="entry name" value="VanW"/>
    <property type="match status" value="1"/>
</dbReference>
<dbReference type="Proteomes" id="UP000260025">
    <property type="component" value="Unassembled WGS sequence"/>
</dbReference>
<keyword evidence="1" id="KW-0812">Transmembrane</keyword>
<protein>
    <submittedName>
        <fullName evidence="2">Vancomycin resistance protein</fullName>
    </submittedName>
</protein>